<dbReference type="EMBL" id="BMAR01000022">
    <property type="protein sequence ID" value="GFR48123.1"/>
    <property type="molecule type" value="Genomic_DNA"/>
</dbReference>
<comment type="function">
    <text evidence="6">Component of the Mediator complex, a coactivator involved in the regulated transcription of nearly all RNA polymerase II-dependent genes. Mediator functions as a bridge to convey information from gene-specific regulatory proteins to the basal RNA polymerase II transcription machinery.</text>
</comment>
<proteinExistence type="inferred from homology"/>
<reference evidence="8 9" key="1">
    <citation type="journal article" date="2021" name="Sci. Rep.">
        <title>Genome sequencing of the multicellular alga Astrephomene provides insights into convergent evolution of germ-soma differentiation.</title>
        <authorList>
            <person name="Yamashita S."/>
            <person name="Yamamoto K."/>
            <person name="Matsuzaki R."/>
            <person name="Suzuki S."/>
            <person name="Yamaguchi H."/>
            <person name="Hirooka S."/>
            <person name="Minakuchi Y."/>
            <person name="Miyagishima S."/>
            <person name="Kawachi M."/>
            <person name="Toyoda A."/>
            <person name="Nozaki H."/>
        </authorList>
    </citation>
    <scope>NUCLEOTIDE SEQUENCE [LARGE SCALE GENOMIC DNA]</scope>
    <source>
        <strain evidence="8 9">NIES-4017</strain>
    </source>
</reference>
<evidence type="ECO:0000256" key="7">
    <source>
        <dbReference type="SAM" id="MobiDB-lite"/>
    </source>
</evidence>
<dbReference type="Proteomes" id="UP001054857">
    <property type="component" value="Unassembled WGS sequence"/>
</dbReference>
<evidence type="ECO:0000256" key="1">
    <source>
        <dbReference type="ARBA" id="ARBA00004123"/>
    </source>
</evidence>
<feature type="region of interest" description="Disordered" evidence="7">
    <location>
        <begin position="1"/>
        <end position="33"/>
    </location>
</feature>
<comment type="subunit">
    <text evidence="6">Component of the Mediator complex.</text>
</comment>
<dbReference type="InterPro" id="IPR044888">
    <property type="entry name" value="Mediatior_Med7_sf"/>
</dbReference>
<dbReference type="GO" id="GO:0016592">
    <property type="term" value="C:mediator complex"/>
    <property type="evidence" value="ECO:0007669"/>
    <property type="project" value="InterPro"/>
</dbReference>
<name>A0AAD3HPB7_9CHLO</name>
<comment type="similarity">
    <text evidence="2 6">Belongs to the Mediator complex subunit 7 family.</text>
</comment>
<dbReference type="Gene3D" id="6.10.140.200">
    <property type="match status" value="1"/>
</dbReference>
<feature type="compositionally biased region" description="Pro residues" evidence="7">
    <location>
        <begin position="1"/>
        <end position="10"/>
    </location>
</feature>
<evidence type="ECO:0000256" key="6">
    <source>
        <dbReference type="RuleBase" id="RU364060"/>
    </source>
</evidence>
<keyword evidence="4 6" id="KW-0804">Transcription</keyword>
<keyword evidence="3 6" id="KW-0805">Transcription regulation</keyword>
<keyword evidence="5 6" id="KW-0539">Nucleus</keyword>
<dbReference type="InterPro" id="IPR009244">
    <property type="entry name" value="Mediatior_Med7"/>
</dbReference>
<comment type="subcellular location">
    <subcellularLocation>
        <location evidence="1 6">Nucleus</location>
    </subcellularLocation>
</comment>
<accession>A0AAD3HPB7</accession>
<comment type="caution">
    <text evidence="8">The sequence shown here is derived from an EMBL/GenBank/DDBJ whole genome shotgun (WGS) entry which is preliminary data.</text>
</comment>
<protein>
    <recommendedName>
        <fullName evidence="6">Mediator of RNA polymerase II transcription subunit 7</fullName>
    </recommendedName>
</protein>
<dbReference type="Pfam" id="PF05983">
    <property type="entry name" value="Med7"/>
    <property type="match status" value="1"/>
</dbReference>
<dbReference type="SUPFAM" id="SSF140718">
    <property type="entry name" value="Mediator hinge subcomplex-like"/>
    <property type="match status" value="1"/>
</dbReference>
<evidence type="ECO:0000256" key="5">
    <source>
        <dbReference type="ARBA" id="ARBA00023242"/>
    </source>
</evidence>
<dbReference type="PANTHER" id="PTHR21428:SF11">
    <property type="entry name" value="MEDIATOR OF RNA POLYMERASE II TRANSCRIPTION SUBUNIT 7"/>
    <property type="match status" value="1"/>
</dbReference>
<dbReference type="PANTHER" id="PTHR21428">
    <property type="entry name" value="MEDIATOR OF RNA POLYMERASE II TRANSCRIPTION SUBUNIT 7"/>
    <property type="match status" value="1"/>
</dbReference>
<dbReference type="AlphaFoldDB" id="A0AAD3HPB7"/>
<feature type="compositionally biased region" description="Pro residues" evidence="7">
    <location>
        <begin position="23"/>
        <end position="33"/>
    </location>
</feature>
<evidence type="ECO:0000256" key="2">
    <source>
        <dbReference type="ARBA" id="ARBA00009994"/>
    </source>
</evidence>
<keyword evidence="6" id="KW-0010">Activator</keyword>
<sequence>MREAYPPPPSLFNLYGNDDGVSPLPPPPPPIPTPDDVAALRERKVELKVLGNPIKLHEELVPPLSTQALYRTQPDGSIDFKSELRRLSGELLFMFLELTKSLAEQPAGYAPRLTQVNVLLSNLVHLTAAMRPLQARATLEASLRLQLGAMRG</sequence>
<dbReference type="InterPro" id="IPR037212">
    <property type="entry name" value="Med7/Med21-like"/>
</dbReference>
<gene>
    <name evidence="8" type="ORF">Agub_g9950</name>
</gene>
<dbReference type="GO" id="GO:0070847">
    <property type="term" value="C:core mediator complex"/>
    <property type="evidence" value="ECO:0007669"/>
    <property type="project" value="TreeGrafter"/>
</dbReference>
<evidence type="ECO:0000313" key="9">
    <source>
        <dbReference type="Proteomes" id="UP001054857"/>
    </source>
</evidence>
<evidence type="ECO:0000313" key="8">
    <source>
        <dbReference type="EMBL" id="GFR48123.1"/>
    </source>
</evidence>
<keyword evidence="9" id="KW-1185">Reference proteome</keyword>
<feature type="non-terminal residue" evidence="8">
    <location>
        <position position="152"/>
    </location>
</feature>
<evidence type="ECO:0000256" key="3">
    <source>
        <dbReference type="ARBA" id="ARBA00023015"/>
    </source>
</evidence>
<organism evidence="8 9">
    <name type="scientific">Astrephomene gubernaculifera</name>
    <dbReference type="NCBI Taxonomy" id="47775"/>
    <lineage>
        <taxon>Eukaryota</taxon>
        <taxon>Viridiplantae</taxon>
        <taxon>Chlorophyta</taxon>
        <taxon>core chlorophytes</taxon>
        <taxon>Chlorophyceae</taxon>
        <taxon>CS clade</taxon>
        <taxon>Chlamydomonadales</taxon>
        <taxon>Astrephomenaceae</taxon>
        <taxon>Astrephomene</taxon>
    </lineage>
</organism>
<dbReference type="GO" id="GO:0003712">
    <property type="term" value="F:transcription coregulator activity"/>
    <property type="evidence" value="ECO:0007669"/>
    <property type="project" value="InterPro"/>
</dbReference>
<dbReference type="GO" id="GO:0006357">
    <property type="term" value="P:regulation of transcription by RNA polymerase II"/>
    <property type="evidence" value="ECO:0007669"/>
    <property type="project" value="InterPro"/>
</dbReference>
<evidence type="ECO:0000256" key="4">
    <source>
        <dbReference type="ARBA" id="ARBA00023163"/>
    </source>
</evidence>